<dbReference type="STRING" id="42253.NITMOv2_3752"/>
<evidence type="ECO:0000256" key="1">
    <source>
        <dbReference type="SAM" id="MobiDB-lite"/>
    </source>
</evidence>
<organism evidence="3 4">
    <name type="scientific">Nitrospira moscoviensis</name>
    <dbReference type="NCBI Taxonomy" id="42253"/>
    <lineage>
        <taxon>Bacteria</taxon>
        <taxon>Pseudomonadati</taxon>
        <taxon>Nitrospirota</taxon>
        <taxon>Nitrospiria</taxon>
        <taxon>Nitrospirales</taxon>
        <taxon>Nitrospiraceae</taxon>
        <taxon>Nitrospira</taxon>
    </lineage>
</organism>
<keyword evidence="2" id="KW-0472">Membrane</keyword>
<gene>
    <name evidence="3" type="ORF">NITMOv2_3752</name>
</gene>
<dbReference type="PATRIC" id="fig|42253.5.peg.3700"/>
<evidence type="ECO:0000313" key="4">
    <source>
        <dbReference type="Proteomes" id="UP000069205"/>
    </source>
</evidence>
<keyword evidence="2" id="KW-1133">Transmembrane helix</keyword>
<dbReference type="KEGG" id="nmv:NITMOv2_3752"/>
<reference evidence="3 4" key="1">
    <citation type="journal article" date="2015" name="Proc. Natl. Acad. Sci. U.S.A.">
        <title>Expanded metabolic versatility of ubiquitous nitrite-oxidizing bacteria from the genus Nitrospira.</title>
        <authorList>
            <person name="Koch H."/>
            <person name="Lucker S."/>
            <person name="Albertsen M."/>
            <person name="Kitzinger K."/>
            <person name="Herbold C."/>
            <person name="Spieck E."/>
            <person name="Nielsen P.H."/>
            <person name="Wagner M."/>
            <person name="Daims H."/>
        </authorList>
    </citation>
    <scope>NUCLEOTIDE SEQUENCE [LARGE SCALE GENOMIC DNA]</scope>
    <source>
        <strain evidence="3 4">NSP M-1</strain>
    </source>
</reference>
<dbReference type="EMBL" id="CP011801">
    <property type="protein sequence ID" value="ALA60143.1"/>
    <property type="molecule type" value="Genomic_DNA"/>
</dbReference>
<protein>
    <submittedName>
        <fullName evidence="3">Uncharacterized protein</fullName>
    </submittedName>
</protein>
<evidence type="ECO:0000313" key="3">
    <source>
        <dbReference type="EMBL" id="ALA60143.1"/>
    </source>
</evidence>
<proteinExistence type="predicted"/>
<accession>A0A0K2GGP9</accession>
<feature type="region of interest" description="Disordered" evidence="1">
    <location>
        <begin position="66"/>
        <end position="89"/>
    </location>
</feature>
<name>A0A0K2GGP9_NITMO</name>
<dbReference type="Proteomes" id="UP000069205">
    <property type="component" value="Chromosome"/>
</dbReference>
<feature type="transmembrane region" description="Helical" evidence="2">
    <location>
        <begin position="20"/>
        <end position="52"/>
    </location>
</feature>
<keyword evidence="2" id="KW-0812">Transmembrane</keyword>
<dbReference type="AlphaFoldDB" id="A0A0K2GGP9"/>
<sequence>MNPRHRSTNPIGWLETALYVAALLLGVGSIVGAWAFSILIGLILFAIVWGIIRDVLALSRLRTHHHRSACVSPTDRAGLSPPDIDPTST</sequence>
<keyword evidence="4" id="KW-1185">Reference proteome</keyword>
<evidence type="ECO:0000256" key="2">
    <source>
        <dbReference type="SAM" id="Phobius"/>
    </source>
</evidence>